<dbReference type="GO" id="GO:0016020">
    <property type="term" value="C:membrane"/>
    <property type="evidence" value="ECO:0007669"/>
    <property type="project" value="TreeGrafter"/>
</dbReference>
<evidence type="ECO:0000313" key="3">
    <source>
        <dbReference type="EMBL" id="CAH1448919.1"/>
    </source>
</evidence>
<gene>
    <name evidence="3" type="ORF">LVIROSA_LOCUS34439</name>
</gene>
<feature type="transmembrane region" description="Helical" evidence="1">
    <location>
        <begin position="97"/>
        <end position="116"/>
    </location>
</feature>
<feature type="transmembrane region" description="Helical" evidence="1">
    <location>
        <begin position="208"/>
        <end position="227"/>
    </location>
</feature>
<feature type="transmembrane region" description="Helical" evidence="1">
    <location>
        <begin position="176"/>
        <end position="202"/>
    </location>
</feature>
<dbReference type="Pfam" id="PF13962">
    <property type="entry name" value="PGG"/>
    <property type="match status" value="1"/>
</dbReference>
<organism evidence="3 4">
    <name type="scientific">Lactuca virosa</name>
    <dbReference type="NCBI Taxonomy" id="75947"/>
    <lineage>
        <taxon>Eukaryota</taxon>
        <taxon>Viridiplantae</taxon>
        <taxon>Streptophyta</taxon>
        <taxon>Embryophyta</taxon>
        <taxon>Tracheophyta</taxon>
        <taxon>Spermatophyta</taxon>
        <taxon>Magnoliopsida</taxon>
        <taxon>eudicotyledons</taxon>
        <taxon>Gunneridae</taxon>
        <taxon>Pentapetalae</taxon>
        <taxon>asterids</taxon>
        <taxon>campanulids</taxon>
        <taxon>Asterales</taxon>
        <taxon>Asteraceae</taxon>
        <taxon>Cichorioideae</taxon>
        <taxon>Cichorieae</taxon>
        <taxon>Lactucinae</taxon>
        <taxon>Lactuca</taxon>
    </lineage>
</organism>
<keyword evidence="1" id="KW-0812">Transmembrane</keyword>
<keyword evidence="1" id="KW-0472">Membrane</keyword>
<keyword evidence="1" id="KW-1133">Transmembrane helix</keyword>
<dbReference type="InterPro" id="IPR026961">
    <property type="entry name" value="PGG_dom"/>
</dbReference>
<feature type="domain" description="PGG" evidence="2">
    <location>
        <begin position="87"/>
        <end position="201"/>
    </location>
</feature>
<evidence type="ECO:0000259" key="2">
    <source>
        <dbReference type="Pfam" id="PF13962"/>
    </source>
</evidence>
<dbReference type="PANTHER" id="PTHR24177:SF474">
    <property type="entry name" value="ANKYRIN REPEAT-CONTAINING DOMAIN, PGG DOMAIN, ANKYRIN REPEAT-CONTAINING DOMAIN SUPERFAMILY"/>
    <property type="match status" value="1"/>
</dbReference>
<dbReference type="EMBL" id="CAKMRJ010005634">
    <property type="protein sequence ID" value="CAH1448919.1"/>
    <property type="molecule type" value="Genomic_DNA"/>
</dbReference>
<evidence type="ECO:0000256" key="1">
    <source>
        <dbReference type="SAM" id="Phobius"/>
    </source>
</evidence>
<sequence length="254" mass="28192">MSEHKNGYRTIKDPYQNNLLHLAGRLAPSSKLDLISGAFLQIQRELQWFNEVQGYVSPLIVKQKNFFNETPQMVFTREHKDLVIEGEKWLKATAESYTIAAALITTIVFAAAITVPGGNNQDTGIPVFTNNIAFTVFAISDAISLFAAVTSLLMFLSILTARYAEQDFLLMLPTKLIIGLATLFISTTAMLVASGATLYLVFGQSNSKILITIVVFTCLPIVAFVTLQSRLLIDLMSATYGRSMFGKKRDRPFY</sequence>
<dbReference type="AlphaFoldDB" id="A0AAU9PFG8"/>
<accession>A0AAU9PFG8</accession>
<name>A0AAU9PFG8_9ASTR</name>
<feature type="transmembrane region" description="Helical" evidence="1">
    <location>
        <begin position="136"/>
        <end position="164"/>
    </location>
</feature>
<protein>
    <recommendedName>
        <fullName evidence="2">PGG domain-containing protein</fullName>
    </recommendedName>
</protein>
<reference evidence="3 4" key="1">
    <citation type="submission" date="2022-01" db="EMBL/GenBank/DDBJ databases">
        <authorList>
            <person name="Xiong W."/>
            <person name="Schranz E."/>
        </authorList>
    </citation>
    <scope>NUCLEOTIDE SEQUENCE [LARGE SCALE GENOMIC DNA]</scope>
</reference>
<evidence type="ECO:0000313" key="4">
    <source>
        <dbReference type="Proteomes" id="UP001157418"/>
    </source>
</evidence>
<proteinExistence type="predicted"/>
<dbReference type="PANTHER" id="PTHR24177">
    <property type="entry name" value="CASKIN"/>
    <property type="match status" value="1"/>
</dbReference>
<keyword evidence="4" id="KW-1185">Reference proteome</keyword>
<comment type="caution">
    <text evidence="3">The sequence shown here is derived from an EMBL/GenBank/DDBJ whole genome shotgun (WGS) entry which is preliminary data.</text>
</comment>
<dbReference type="Proteomes" id="UP001157418">
    <property type="component" value="Unassembled WGS sequence"/>
</dbReference>